<proteinExistence type="inferred from homology"/>
<evidence type="ECO:0000313" key="8">
    <source>
        <dbReference type="Proteomes" id="UP000053099"/>
    </source>
</evidence>
<evidence type="ECO:0000256" key="1">
    <source>
        <dbReference type="ARBA" id="ARBA00022603"/>
    </source>
</evidence>
<keyword evidence="10" id="KW-1185">Reference proteome</keyword>
<comment type="catalytic activity">
    <reaction evidence="4">
        <text>a 2-demethylmenaquinol + S-adenosyl-L-methionine = a menaquinol + S-adenosyl-L-homocysteine + H(+)</text>
        <dbReference type="Rhea" id="RHEA:42640"/>
        <dbReference type="Rhea" id="RHEA-COMP:9539"/>
        <dbReference type="Rhea" id="RHEA-COMP:9563"/>
        <dbReference type="ChEBI" id="CHEBI:15378"/>
        <dbReference type="ChEBI" id="CHEBI:18151"/>
        <dbReference type="ChEBI" id="CHEBI:55437"/>
        <dbReference type="ChEBI" id="CHEBI:57856"/>
        <dbReference type="ChEBI" id="CHEBI:59789"/>
        <dbReference type="EC" id="2.1.1.163"/>
    </reaction>
</comment>
<dbReference type="Pfam" id="PF01209">
    <property type="entry name" value="Ubie_methyltran"/>
    <property type="match status" value="1"/>
</dbReference>
<dbReference type="PATRIC" id="fig|37636.3.peg.1443"/>
<dbReference type="PANTHER" id="PTHR43591">
    <property type="entry name" value="METHYLTRANSFERASE"/>
    <property type="match status" value="1"/>
</dbReference>
<dbReference type="Gene3D" id="3.40.50.150">
    <property type="entry name" value="Vaccinia Virus protein VP39"/>
    <property type="match status" value="1"/>
</dbReference>
<dbReference type="CDD" id="cd02440">
    <property type="entry name" value="AdoMet_MTases"/>
    <property type="match status" value="1"/>
</dbReference>
<comment type="function">
    <text evidence="4">Methyltransferase required for the conversion of demethylmenaquinol (DMKH2) to menaquinol (MKH2).</text>
</comment>
<dbReference type="GO" id="GO:0009234">
    <property type="term" value="P:menaquinone biosynthetic process"/>
    <property type="evidence" value="ECO:0007669"/>
    <property type="project" value="UniProtKB-UniRule"/>
</dbReference>
<evidence type="ECO:0000313" key="10">
    <source>
        <dbReference type="Proteomes" id="UP000287962"/>
    </source>
</evidence>
<evidence type="ECO:0000256" key="4">
    <source>
        <dbReference type="HAMAP-Rule" id="MF_01813"/>
    </source>
</evidence>
<dbReference type="NCBIfam" id="TIGR01934">
    <property type="entry name" value="MenG_MenH_UbiE"/>
    <property type="match status" value="1"/>
</dbReference>
<dbReference type="PROSITE" id="PS01183">
    <property type="entry name" value="UBIE_1"/>
    <property type="match status" value="1"/>
</dbReference>
<dbReference type="UniPathway" id="UPA00079">
    <property type="reaction ID" value="UER00169"/>
</dbReference>
<keyword evidence="2 4" id="KW-0808">Transferase</keyword>
<feature type="binding site" evidence="4">
    <location>
        <begin position="107"/>
        <end position="108"/>
    </location>
    <ligand>
        <name>S-adenosyl-L-methionine</name>
        <dbReference type="ChEBI" id="CHEBI:59789"/>
    </ligand>
</feature>
<evidence type="ECO:0000313" key="9">
    <source>
        <dbReference type="Proteomes" id="UP000286928"/>
    </source>
</evidence>
<evidence type="ECO:0000313" key="5">
    <source>
        <dbReference type="EMBL" id="KPD32882.1"/>
    </source>
</evidence>
<evidence type="ECO:0000256" key="2">
    <source>
        <dbReference type="ARBA" id="ARBA00022679"/>
    </source>
</evidence>
<dbReference type="InterPro" id="IPR029063">
    <property type="entry name" value="SAM-dependent_MTases_sf"/>
</dbReference>
<dbReference type="NCBIfam" id="NF001244">
    <property type="entry name" value="PRK00216.1-5"/>
    <property type="match status" value="1"/>
</dbReference>
<dbReference type="Proteomes" id="UP000053099">
    <property type="component" value="Unassembled WGS sequence"/>
</dbReference>
<organism evidence="5 8">
    <name type="scientific">Thermus scotoductus</name>
    <dbReference type="NCBI Taxonomy" id="37636"/>
    <lineage>
        <taxon>Bacteria</taxon>
        <taxon>Thermotogati</taxon>
        <taxon>Deinococcota</taxon>
        <taxon>Deinococci</taxon>
        <taxon>Thermales</taxon>
        <taxon>Thermaceae</taxon>
        <taxon>Thermus</taxon>
    </lineage>
</organism>
<sequence length="239" mass="26558">MEISPREKAERVRRMFAEIAPRYDLLNRLLSFGADLRWRRRAVALALEKNPGRILDLATGTGDLALMLKRKAPTAQVVGADFALPMLEIARRKARAQGLAVEFLEADALSLPFPQGSFEAITIAFGFRNFADYRKALFELRRVLAPGGRLVILEFPPPPRGVFGLVYRVYFQRLLPFLGGVVSGSFGAYRYLPESVEAFPPPEALKGMMEEAGFKVRYELLTFGVAAIHIGDLEAGSAR</sequence>
<dbReference type="EMBL" id="PEML01000306">
    <property type="protein sequence ID" value="RTI05195.1"/>
    <property type="molecule type" value="Genomic_DNA"/>
</dbReference>
<dbReference type="EMBL" id="LJJR01000004">
    <property type="protein sequence ID" value="KPD32882.1"/>
    <property type="molecule type" value="Genomic_DNA"/>
</dbReference>
<reference evidence="9 10" key="3">
    <citation type="journal article" date="2019" name="Extremophiles">
        <title>Biogeography of thermophiles and predominance of Thermus scotoductus in domestic water heaters.</title>
        <authorList>
            <person name="Wilpiszeski R.L."/>
            <person name="Zhang Z."/>
            <person name="House C.H."/>
        </authorList>
    </citation>
    <scope>NUCLEOTIDE SEQUENCE [LARGE SCALE GENOMIC DNA]</scope>
    <source>
        <strain evidence="7 10">12_S12</strain>
        <strain evidence="6 9">20_S20</strain>
    </source>
</reference>
<feature type="binding site" evidence="4">
    <location>
        <position position="61"/>
    </location>
    <ligand>
        <name>S-adenosyl-L-methionine</name>
        <dbReference type="ChEBI" id="CHEBI:59789"/>
    </ligand>
</feature>
<dbReference type="InterPro" id="IPR023576">
    <property type="entry name" value="UbiE/COQ5_MeTrFase_CS"/>
</dbReference>
<accession>A0A0N1KQ23</accession>
<reference evidence="7" key="2">
    <citation type="submission" date="2017-10" db="EMBL/GenBank/DDBJ databases">
        <authorList>
            <person name="Wilpiszeski R.L."/>
            <person name="Zhidan Z."/>
            <person name="House C.H."/>
        </authorList>
    </citation>
    <scope>NUCLEOTIDE SEQUENCE</scope>
    <source>
        <strain evidence="7">12_S12</strain>
    </source>
</reference>
<protein>
    <recommendedName>
        <fullName evidence="4">Demethylmenaquinone methyltransferase</fullName>
        <ecNumber evidence="4">2.1.1.163</ecNumber>
    </recommendedName>
</protein>
<comment type="caution">
    <text evidence="5">The sequence shown here is derived from an EMBL/GenBank/DDBJ whole genome shotgun (WGS) entry which is preliminary data.</text>
</comment>
<name>A0A0N1KQ23_THESC</name>
<evidence type="ECO:0000256" key="3">
    <source>
        <dbReference type="ARBA" id="ARBA00022691"/>
    </source>
</evidence>
<evidence type="ECO:0000313" key="6">
    <source>
        <dbReference type="EMBL" id="RTH29300.1"/>
    </source>
</evidence>
<keyword evidence="4" id="KW-0474">Menaquinone biosynthesis</keyword>
<dbReference type="Proteomes" id="UP000286928">
    <property type="component" value="Unassembled WGS sequence"/>
</dbReference>
<feature type="binding site" evidence="4">
    <location>
        <position position="81"/>
    </location>
    <ligand>
        <name>S-adenosyl-L-methionine</name>
        <dbReference type="ChEBI" id="CHEBI:59789"/>
    </ligand>
</feature>
<dbReference type="AlphaFoldDB" id="A0A0N1KQ23"/>
<dbReference type="InterPro" id="IPR004033">
    <property type="entry name" value="UbiE/COQ5_MeTrFase"/>
</dbReference>
<keyword evidence="1 4" id="KW-0489">Methyltransferase</keyword>
<dbReference type="GO" id="GO:0032259">
    <property type="term" value="P:methylation"/>
    <property type="evidence" value="ECO:0007669"/>
    <property type="project" value="UniProtKB-KW"/>
</dbReference>
<keyword evidence="3 4" id="KW-0949">S-adenosyl-L-methionine</keyword>
<comment type="pathway">
    <text evidence="4">Quinol/quinone metabolism; menaquinone biosynthesis; menaquinol from 1,4-dihydroxy-2-naphthoate: step 2/2.</text>
</comment>
<gene>
    <name evidence="4" type="primary">menG</name>
    <name evidence="5" type="ORF">AN926_01415</name>
    <name evidence="7" type="ORF">CSW25_11605</name>
    <name evidence="6" type="ORF">CSW33_12665</name>
</gene>
<evidence type="ECO:0000313" key="7">
    <source>
        <dbReference type="EMBL" id="RTI05195.1"/>
    </source>
</evidence>
<comment type="similarity">
    <text evidence="4">Belongs to the class I-like SAM-binding methyltransferase superfamily. MenG/UbiE family.</text>
</comment>
<dbReference type="Proteomes" id="UP000287962">
    <property type="component" value="Unassembled WGS sequence"/>
</dbReference>
<dbReference type="EMBL" id="PEMD01000330">
    <property type="protein sequence ID" value="RTH29300.1"/>
    <property type="molecule type" value="Genomic_DNA"/>
</dbReference>
<dbReference type="PANTHER" id="PTHR43591:SF24">
    <property type="entry name" value="2-METHOXY-6-POLYPRENYL-1,4-BENZOQUINOL METHYLASE, MITOCHONDRIAL"/>
    <property type="match status" value="1"/>
</dbReference>
<dbReference type="RefSeq" id="WP_038028649.1">
    <property type="nucleotide sequence ID" value="NZ_PELO01000307.1"/>
</dbReference>
<reference evidence="5 8" key="1">
    <citation type="submission" date="2015-09" db="EMBL/GenBank/DDBJ databases">
        <title>Draft genome sequence of Thermus scotoductus strain K1 isolated from a geothermal spring in Nagorno-Karabakh, Armenia.</title>
        <authorList>
            <person name="Saghatelyan A."/>
            <person name="Poghosyan L."/>
            <person name="Panosyan H."/>
            <person name="Birkeland N.-K."/>
        </authorList>
    </citation>
    <scope>NUCLEOTIDE SEQUENCE [LARGE SCALE GENOMIC DNA]</scope>
    <source>
        <strain evidence="5 8">K1</strain>
    </source>
</reference>
<dbReference type="SUPFAM" id="SSF53335">
    <property type="entry name" value="S-adenosyl-L-methionine-dependent methyltransferases"/>
    <property type="match status" value="1"/>
</dbReference>
<dbReference type="GO" id="GO:0043770">
    <property type="term" value="F:demethylmenaquinone methyltransferase activity"/>
    <property type="evidence" value="ECO:0007669"/>
    <property type="project" value="UniProtKB-UniRule"/>
</dbReference>
<dbReference type="EC" id="2.1.1.163" evidence="4"/>
<dbReference type="PROSITE" id="PS51608">
    <property type="entry name" value="SAM_MT_UBIE"/>
    <property type="match status" value="1"/>
</dbReference>
<dbReference type="HAMAP" id="MF_01813">
    <property type="entry name" value="MenG_UbiE_methyltr"/>
    <property type="match status" value="1"/>
</dbReference>
<comment type="caution">
    <text evidence="4">Lacks conserved residue(s) required for the propagation of feature annotation.</text>
</comment>